<dbReference type="InterPro" id="IPR017853">
    <property type="entry name" value="GH"/>
</dbReference>
<keyword evidence="4" id="KW-0378">Hydrolase</keyword>
<organism evidence="4 5">
    <name type="scientific">Kineococcus radiotolerans</name>
    <dbReference type="NCBI Taxonomy" id="131568"/>
    <lineage>
        <taxon>Bacteria</taxon>
        <taxon>Bacillati</taxon>
        <taxon>Actinomycetota</taxon>
        <taxon>Actinomycetes</taxon>
        <taxon>Kineosporiales</taxon>
        <taxon>Kineosporiaceae</taxon>
        <taxon>Kineococcus</taxon>
    </lineage>
</organism>
<gene>
    <name evidence="4" type="ORF">FHR75_003293</name>
</gene>
<evidence type="ECO:0000313" key="4">
    <source>
        <dbReference type="EMBL" id="MBB2902462.1"/>
    </source>
</evidence>
<feature type="compositionally biased region" description="Pro residues" evidence="2">
    <location>
        <begin position="432"/>
        <end position="444"/>
    </location>
</feature>
<reference evidence="4 5" key="1">
    <citation type="submission" date="2020-08" db="EMBL/GenBank/DDBJ databases">
        <title>The Agave Microbiome: Exploring the role of microbial communities in plant adaptations to desert environments.</title>
        <authorList>
            <person name="Partida-Martinez L.P."/>
        </authorList>
    </citation>
    <scope>NUCLEOTIDE SEQUENCE [LARGE SCALE GENOMIC DNA]</scope>
    <source>
        <strain evidence="4 5">AS2.23</strain>
    </source>
</reference>
<dbReference type="InterPro" id="IPR006047">
    <property type="entry name" value="GH13_cat_dom"/>
</dbReference>
<comment type="similarity">
    <text evidence="1">Belongs to the glycosyl hydrolase 13 family.</text>
</comment>
<dbReference type="PANTHER" id="PTHR10357:SF179">
    <property type="entry name" value="NEUTRAL AND BASIC AMINO ACID TRANSPORT PROTEIN RBAT"/>
    <property type="match status" value="1"/>
</dbReference>
<feature type="region of interest" description="Disordered" evidence="2">
    <location>
        <begin position="400"/>
        <end position="456"/>
    </location>
</feature>
<dbReference type="GO" id="GO:0004558">
    <property type="term" value="F:alpha-1,4-glucosidase activity"/>
    <property type="evidence" value="ECO:0007669"/>
    <property type="project" value="UniProtKB-EC"/>
</dbReference>
<sequence>MIDPPVPWWRTAAVYQVLPRSFADGDGDGLGDLAGLRARLPHLAGLGVDAVWVNPWYPSPLADNGYDVDDYRDVDPALGSLEQAEAFLREAHELGLKILLDIVPNHTSSTHAWFRAALAGDARARARYLFRPGRGADGELPPNDWESCFGGPSWTRAPGPDGRPGEWYLHSFAPEQPDLDWRNPEVRAEFVDVLRFWFDRGVDGFRVDVAHGLLKQDGLPDALGRDRRTEEHPGWDQDEVHEVYREWRAVADAYDPPRVFVAEAWVARRERLPLYLRPDELHMAFEFDPLHVAWREGPWRRVVERGLAVAELTGAPSAWALTNHDVVRQVTRYARSQPPEHGSNVTERARWGEEVPDLALGRARARAAFLLTAALPGLVYVFNGEELGLEEVEDLPDALRRDPIHTRSGGADPGREGSRVPLPWSGDRPPFGFSPPGSPAPALPQPAGWAALSAQAQDRDPASTLNLYRRVLHLRRALMAAADPLRWDEAPEGVLAYARGTTRVWVNFGPGDVELPAGVEVLVRSGPGPGGVLPVDTAAWFVPARPPR</sequence>
<dbReference type="SMART" id="SM00642">
    <property type="entry name" value="Aamy"/>
    <property type="match status" value="1"/>
</dbReference>
<dbReference type="AlphaFoldDB" id="A0A7W4XYF3"/>
<dbReference type="Proteomes" id="UP000533269">
    <property type="component" value="Unassembled WGS sequence"/>
</dbReference>
<dbReference type="Pfam" id="PF00128">
    <property type="entry name" value="Alpha-amylase"/>
    <property type="match status" value="1"/>
</dbReference>
<keyword evidence="4" id="KW-0326">Glycosidase</keyword>
<dbReference type="GO" id="GO:0004556">
    <property type="term" value="F:alpha-amylase activity"/>
    <property type="evidence" value="ECO:0007669"/>
    <property type="project" value="TreeGrafter"/>
</dbReference>
<accession>A0A7W4XYF3</accession>
<proteinExistence type="inferred from homology"/>
<reference evidence="4 5" key="2">
    <citation type="submission" date="2020-08" db="EMBL/GenBank/DDBJ databases">
        <authorList>
            <person name="Partida-Martinez L."/>
            <person name="Huntemann M."/>
            <person name="Clum A."/>
            <person name="Wang J."/>
            <person name="Palaniappan K."/>
            <person name="Ritter S."/>
            <person name="Chen I.-M."/>
            <person name="Stamatis D."/>
            <person name="Reddy T."/>
            <person name="O'Malley R."/>
            <person name="Daum C."/>
            <person name="Shapiro N."/>
            <person name="Ivanova N."/>
            <person name="Kyrpides N."/>
            <person name="Woyke T."/>
        </authorList>
    </citation>
    <scope>NUCLEOTIDE SEQUENCE [LARGE SCALE GENOMIC DNA]</scope>
    <source>
        <strain evidence="4 5">AS2.23</strain>
    </source>
</reference>
<evidence type="ECO:0000256" key="2">
    <source>
        <dbReference type="SAM" id="MobiDB-lite"/>
    </source>
</evidence>
<comment type="caution">
    <text evidence="4">The sequence shown here is derived from an EMBL/GenBank/DDBJ whole genome shotgun (WGS) entry which is preliminary data.</text>
</comment>
<feature type="domain" description="Glycosyl hydrolase family 13 catalytic" evidence="3">
    <location>
        <begin position="16"/>
        <end position="415"/>
    </location>
</feature>
<dbReference type="Gene3D" id="3.90.400.10">
    <property type="entry name" value="Oligo-1,6-glucosidase, Domain 2"/>
    <property type="match status" value="1"/>
</dbReference>
<dbReference type="GO" id="GO:0009313">
    <property type="term" value="P:oligosaccharide catabolic process"/>
    <property type="evidence" value="ECO:0007669"/>
    <property type="project" value="TreeGrafter"/>
</dbReference>
<dbReference type="InterPro" id="IPR045857">
    <property type="entry name" value="O16G_dom_2"/>
</dbReference>
<dbReference type="EC" id="3.2.1.20" evidence="4"/>
<protein>
    <submittedName>
        <fullName evidence="4">Alpha-glucosidase</fullName>
        <ecNumber evidence="4">3.2.1.20</ecNumber>
    </submittedName>
</protein>
<evidence type="ECO:0000256" key="1">
    <source>
        <dbReference type="ARBA" id="ARBA00008061"/>
    </source>
</evidence>
<dbReference type="PANTHER" id="PTHR10357">
    <property type="entry name" value="ALPHA-AMYLASE FAMILY MEMBER"/>
    <property type="match status" value="1"/>
</dbReference>
<evidence type="ECO:0000259" key="3">
    <source>
        <dbReference type="SMART" id="SM00642"/>
    </source>
</evidence>
<dbReference type="RefSeq" id="WP_183392249.1">
    <property type="nucleotide sequence ID" value="NZ_JACHVY010000003.1"/>
</dbReference>
<dbReference type="Gene3D" id="3.20.20.80">
    <property type="entry name" value="Glycosidases"/>
    <property type="match status" value="1"/>
</dbReference>
<name>A0A7W4XYF3_KINRA</name>
<dbReference type="EMBL" id="JACHVY010000003">
    <property type="protein sequence ID" value="MBB2902462.1"/>
    <property type="molecule type" value="Genomic_DNA"/>
</dbReference>
<evidence type="ECO:0000313" key="5">
    <source>
        <dbReference type="Proteomes" id="UP000533269"/>
    </source>
</evidence>
<dbReference type="SUPFAM" id="SSF51445">
    <property type="entry name" value="(Trans)glycosidases"/>
    <property type="match status" value="1"/>
</dbReference>